<sequence>MRRFFFLQNSPVDCFAKPKELTELETGRSQFVRAGVQRVQPFVHGYRECNTPVQVKGGSLAQLSGVSPLSTGYYLTQKAARNQLRCPSPLSGKSKRKGGTHVKLTRHNGRAGKNGVYNPKHNDRSFDIANSEHIDEERAKQNLYWDCYNGFRNFKNPDKENELSATFEDVEQLFYRQRYRDFVTGQNERNVKNRHPERNKETGDLLKSKKTCPEETVYQIGTLDNHVPPELLIEIVTEFMEIVNERFGSHVHILNWALHLDESTPHIHERHVFDCENQYGEIAPQQEKALEALGFELPEPEKPVGRKNNRKMTFDSACRVLLFDVAKKHGLQLEEEPEYGGRAYLEKQDYILFKQKEQLAAQEQKLEELTMKIEDVEALVDEVADIAYDKAVEVVADTVKLETHKEDIKLVEQSKAWVLSPERKASKKEVEYAVKRLDGVIARITNAMKSTIQKIQTTLMKPEVKKAGTEQIKKKAKSSIIEQLSRKKKEIAEREVSRTDQAKSKKQDMEL</sequence>
<dbReference type="AlphaFoldDB" id="A0A173VIX7"/>
<evidence type="ECO:0008006" key="5">
    <source>
        <dbReference type="Google" id="ProtNLM"/>
    </source>
</evidence>
<organism evidence="3 4">
    <name type="scientific">Roseburia inulinivorans</name>
    <dbReference type="NCBI Taxonomy" id="360807"/>
    <lineage>
        <taxon>Bacteria</taxon>
        <taxon>Bacillati</taxon>
        <taxon>Bacillota</taxon>
        <taxon>Clostridia</taxon>
        <taxon>Lachnospirales</taxon>
        <taxon>Lachnospiraceae</taxon>
        <taxon>Roseburia</taxon>
    </lineage>
</organism>
<keyword evidence="1" id="KW-0175">Coiled coil</keyword>
<protein>
    <recommendedName>
        <fullName evidence="5">Serine/arginine repetitive matrix protein 2</fullName>
    </recommendedName>
</protein>
<feature type="coiled-coil region" evidence="1">
    <location>
        <begin position="352"/>
        <end position="386"/>
    </location>
</feature>
<gene>
    <name evidence="3" type="ORF">ERS852444_02958</name>
</gene>
<feature type="region of interest" description="Disordered" evidence="2">
    <location>
        <begin position="486"/>
        <end position="511"/>
    </location>
</feature>
<dbReference type="Proteomes" id="UP000095453">
    <property type="component" value="Unassembled WGS sequence"/>
</dbReference>
<name>A0A173VIX7_9FIRM</name>
<proteinExistence type="predicted"/>
<dbReference type="Gene3D" id="3.30.930.30">
    <property type="match status" value="1"/>
</dbReference>
<feature type="compositionally biased region" description="Basic and acidic residues" evidence="2">
    <location>
        <begin position="490"/>
        <end position="511"/>
    </location>
</feature>
<dbReference type="EMBL" id="CYXX01000029">
    <property type="protein sequence ID" value="CUN26596.1"/>
    <property type="molecule type" value="Genomic_DNA"/>
</dbReference>
<accession>A0A173VIX7</accession>
<evidence type="ECO:0000313" key="3">
    <source>
        <dbReference type="EMBL" id="CUN26596.1"/>
    </source>
</evidence>
<evidence type="ECO:0000256" key="1">
    <source>
        <dbReference type="SAM" id="Coils"/>
    </source>
</evidence>
<reference evidence="3 4" key="1">
    <citation type="submission" date="2015-09" db="EMBL/GenBank/DDBJ databases">
        <authorList>
            <consortium name="Pathogen Informatics"/>
        </authorList>
    </citation>
    <scope>NUCLEOTIDE SEQUENCE [LARGE SCALE GENOMIC DNA]</scope>
    <source>
        <strain evidence="3 4">2789STDY5608887</strain>
    </source>
</reference>
<evidence type="ECO:0000256" key="2">
    <source>
        <dbReference type="SAM" id="MobiDB-lite"/>
    </source>
</evidence>
<evidence type="ECO:0000313" key="4">
    <source>
        <dbReference type="Proteomes" id="UP000095453"/>
    </source>
</evidence>